<protein>
    <submittedName>
        <fullName evidence="2">Ribosome biogenesis GTPase YqeH</fullName>
    </submittedName>
</protein>
<dbReference type="Gene3D" id="3.40.50.300">
    <property type="entry name" value="P-loop containing nucleotide triphosphate hydrolases"/>
    <property type="match status" value="1"/>
</dbReference>
<dbReference type="EMBL" id="LZRT01000065">
    <property type="protein sequence ID" value="OUM88177.1"/>
    <property type="molecule type" value="Genomic_DNA"/>
</dbReference>
<dbReference type="InterPro" id="IPR048422">
    <property type="entry name" value="NOA1/YqeH-like_C"/>
</dbReference>
<dbReference type="InterPro" id="IPR027417">
    <property type="entry name" value="P-loop_NTPase"/>
</dbReference>
<dbReference type="InterPro" id="IPR006073">
    <property type="entry name" value="GTP-bd"/>
</dbReference>
<proteinExistence type="predicted"/>
<dbReference type="Pfam" id="PF21516">
    <property type="entry name" value="YqeH-like_C"/>
    <property type="match status" value="1"/>
</dbReference>
<dbReference type="NCBIfam" id="TIGR03597">
    <property type="entry name" value="GTPase_YqeH"/>
    <property type="match status" value="1"/>
</dbReference>
<feature type="domain" description="CP-type G" evidence="1">
    <location>
        <begin position="56"/>
        <end position="228"/>
    </location>
</feature>
<dbReference type="PANTHER" id="PTHR46434">
    <property type="entry name" value="GENETIC INTERACTOR OF PROHIBITINS 3, MITOCHONDRIAL"/>
    <property type="match status" value="1"/>
</dbReference>
<dbReference type="SUPFAM" id="SSF52540">
    <property type="entry name" value="P-loop containing nucleoside triphosphate hydrolases"/>
    <property type="match status" value="1"/>
</dbReference>
<dbReference type="CDD" id="cd01855">
    <property type="entry name" value="YqeH"/>
    <property type="match status" value="1"/>
</dbReference>
<evidence type="ECO:0000313" key="3">
    <source>
        <dbReference type="Proteomes" id="UP000196475"/>
    </source>
</evidence>
<dbReference type="AlphaFoldDB" id="A0A1Y3PPU7"/>
<gene>
    <name evidence="2" type="ORF">BAA01_08655</name>
</gene>
<dbReference type="GO" id="GO:0005525">
    <property type="term" value="F:GTP binding"/>
    <property type="evidence" value="ECO:0007669"/>
    <property type="project" value="InterPro"/>
</dbReference>
<dbReference type="InterPro" id="IPR050896">
    <property type="entry name" value="Mito_lipid_metab_GTPase"/>
</dbReference>
<dbReference type="PANTHER" id="PTHR46434:SF1">
    <property type="entry name" value="GENETIC INTERACTOR OF PROHIBITINS 3, MITOCHONDRIAL"/>
    <property type="match status" value="1"/>
</dbReference>
<dbReference type="InterPro" id="IPR030378">
    <property type="entry name" value="G_CP_dom"/>
</dbReference>
<accession>A0A1Y3PPU7</accession>
<reference evidence="3" key="1">
    <citation type="submission" date="2016-06" db="EMBL/GenBank/DDBJ databases">
        <authorList>
            <person name="Nascimento L."/>
            <person name="Pereira R.V."/>
            <person name="Martins L.F."/>
            <person name="Quaggio R.B."/>
            <person name="Silva A.M."/>
            <person name="Setubal J.C."/>
        </authorList>
    </citation>
    <scope>NUCLEOTIDE SEQUENCE [LARGE SCALE GENOMIC DNA]</scope>
</reference>
<evidence type="ECO:0000313" key="2">
    <source>
        <dbReference type="EMBL" id="OUM88177.1"/>
    </source>
</evidence>
<dbReference type="InterPro" id="IPR019988">
    <property type="entry name" value="GTP-bd_ribosome_bgen_YqeH"/>
</dbReference>
<dbReference type="Proteomes" id="UP000196475">
    <property type="component" value="Unassembled WGS sequence"/>
</dbReference>
<name>A0A1Y3PPU7_9BACI</name>
<sequence>MICTGCGVVIQTTDPQQPGYVPERALGRQELICQRCFRIRHYNDVLEVSLEAEDYRKILDAISARSAVVVMVVDLFDLEGSWISGINRLIGFNPLHLAANKMDLFPPETNWRRMEQWLYRQACDQGIQLHGISFVSAEKDRGIQELIGQIDRLRDGKAEDVYIVGMTNVGKSTLINRLLGRLSAGEMDKPGERMKVTTSPFPGTTLDTINIPLGDGGFLIDTPGLIHPRRLTHYLLPEDLRQVVPQSRLRPKIYQLEAGQTLFFGGLARLDFLKGSRQSFVCYASNTLRIHRTKLERADALYREHLGGLLSPPAGSGIDRYPSLYRRHFHVKKGQDVAISGLGWIAVKGERAEIEVWAPKEIDVVIRESMF</sequence>
<evidence type="ECO:0000259" key="1">
    <source>
        <dbReference type="PROSITE" id="PS51721"/>
    </source>
</evidence>
<organism evidence="2 3">
    <name type="scientific">Bacillus thermozeamaize</name>
    <dbReference type="NCBI Taxonomy" id="230954"/>
    <lineage>
        <taxon>Bacteria</taxon>
        <taxon>Bacillati</taxon>
        <taxon>Bacillota</taxon>
        <taxon>Bacilli</taxon>
        <taxon>Bacillales</taxon>
        <taxon>Bacillaceae</taxon>
        <taxon>Bacillus</taxon>
    </lineage>
</organism>
<comment type="caution">
    <text evidence="2">The sequence shown here is derived from an EMBL/GenBank/DDBJ whole genome shotgun (WGS) entry which is preliminary data.</text>
</comment>
<dbReference type="PROSITE" id="PS51721">
    <property type="entry name" value="G_CP"/>
    <property type="match status" value="1"/>
</dbReference>
<dbReference type="Pfam" id="PF01926">
    <property type="entry name" value="MMR_HSR1"/>
    <property type="match status" value="1"/>
</dbReference>